<name>A0ABU6HM00_9RHOB</name>
<dbReference type="NCBIfam" id="NF004281">
    <property type="entry name" value="PRK05690.1"/>
    <property type="match status" value="1"/>
</dbReference>
<keyword evidence="1" id="KW-1133">Transmembrane helix</keyword>
<dbReference type="Gene3D" id="3.40.50.720">
    <property type="entry name" value="NAD(P)-binding Rossmann-like Domain"/>
    <property type="match status" value="1"/>
</dbReference>
<keyword evidence="1" id="KW-0472">Membrane</keyword>
<dbReference type="CDD" id="cd00757">
    <property type="entry name" value="ThiF_MoeB_HesA_family"/>
    <property type="match status" value="1"/>
</dbReference>
<evidence type="ECO:0000259" key="2">
    <source>
        <dbReference type="Pfam" id="PF00899"/>
    </source>
</evidence>
<feature type="transmembrane region" description="Helical" evidence="1">
    <location>
        <begin position="29"/>
        <end position="48"/>
    </location>
</feature>
<dbReference type="Pfam" id="PF00899">
    <property type="entry name" value="ThiF"/>
    <property type="match status" value="1"/>
</dbReference>
<feature type="transmembrane region" description="Helical" evidence="1">
    <location>
        <begin position="60"/>
        <end position="80"/>
    </location>
</feature>
<dbReference type="InterPro" id="IPR045886">
    <property type="entry name" value="ThiF/MoeB/HesA"/>
</dbReference>
<dbReference type="SUPFAM" id="SSF69572">
    <property type="entry name" value="Activating enzymes of the ubiquitin-like proteins"/>
    <property type="match status" value="1"/>
</dbReference>
<dbReference type="GO" id="GO:0016779">
    <property type="term" value="F:nucleotidyltransferase activity"/>
    <property type="evidence" value="ECO:0007669"/>
    <property type="project" value="UniProtKB-KW"/>
</dbReference>
<dbReference type="RefSeq" id="WP_326299196.1">
    <property type="nucleotide sequence ID" value="NZ_JAYLLH010000038.1"/>
</dbReference>
<gene>
    <name evidence="3" type="primary">moeB</name>
    <name evidence="3" type="ORF">VK792_17680</name>
</gene>
<proteinExistence type="predicted"/>
<evidence type="ECO:0000313" key="4">
    <source>
        <dbReference type="Proteomes" id="UP001348149"/>
    </source>
</evidence>
<keyword evidence="4" id="KW-1185">Reference proteome</keyword>
<dbReference type="Proteomes" id="UP001348149">
    <property type="component" value="Unassembled WGS sequence"/>
</dbReference>
<keyword evidence="3" id="KW-0808">Transferase</keyword>
<evidence type="ECO:0000313" key="3">
    <source>
        <dbReference type="EMBL" id="MEC3863127.1"/>
    </source>
</evidence>
<dbReference type="PANTHER" id="PTHR10953">
    <property type="entry name" value="UBIQUITIN-ACTIVATING ENZYME E1"/>
    <property type="match status" value="1"/>
</dbReference>
<protein>
    <submittedName>
        <fullName evidence="3">Molybdopterin-synthase adenylyltransferase MoeB</fullName>
    </submittedName>
</protein>
<keyword evidence="1" id="KW-0812">Transmembrane</keyword>
<reference evidence="3 4" key="1">
    <citation type="submission" date="2024-01" db="EMBL/GenBank/DDBJ databases">
        <title>Mesobacterium rodlantinim sp. nov., isolated from shallow sea hydrothermal systems off Kueishantao Island.</title>
        <authorList>
            <person name="Su Z."/>
            <person name="Tang K."/>
        </authorList>
    </citation>
    <scope>NUCLEOTIDE SEQUENCE [LARGE SCALE GENOMIC DNA]</scope>
    <source>
        <strain evidence="3 4">TK19101</strain>
    </source>
</reference>
<dbReference type="InterPro" id="IPR035985">
    <property type="entry name" value="Ubiquitin-activating_enz"/>
</dbReference>
<sequence length="345" mass="36534">MLLVLTMAAALWGIGIVMKTPVGLRLGMIGILYFAVVALHLLLPDGHALRNATGESAAPWLMLGGFFGLILVYRFGLNWLRGKAVPAADPAPTRPGALRDAELERYARHIVLREIGGAGQKRLKSASVLVVGAGGLGAPALQYLAAAGVGTIGVIDDDVVDAGNLQRQIIHRDDTIGLPKVFSAERALKALNPYVQIRPYKRRLTDEIAKDLFAEYDLILDGTDNFTTRYLSNATAVALGKPLISGALSQWEGQISVFHPAKGGPCYQCIFPEAPAPGLAPSCAEAGVLGPLPGVIGAMMAVEAVKQITGAGQVLRGEMLIYDALWGETRKITLKPDPACPVCGR</sequence>
<comment type="caution">
    <text evidence="3">The sequence shown here is derived from an EMBL/GenBank/DDBJ whole genome shotgun (WGS) entry which is preliminary data.</text>
</comment>
<keyword evidence="3" id="KW-0548">Nucleotidyltransferase</keyword>
<organism evidence="3 4">
    <name type="scientific">Mesobacterium hydrothermale</name>
    <dbReference type="NCBI Taxonomy" id="3111907"/>
    <lineage>
        <taxon>Bacteria</taxon>
        <taxon>Pseudomonadati</taxon>
        <taxon>Pseudomonadota</taxon>
        <taxon>Alphaproteobacteria</taxon>
        <taxon>Rhodobacterales</taxon>
        <taxon>Roseobacteraceae</taxon>
        <taxon>Mesobacterium</taxon>
    </lineage>
</organism>
<dbReference type="EMBL" id="JAYLLH010000038">
    <property type="protein sequence ID" value="MEC3863127.1"/>
    <property type="molecule type" value="Genomic_DNA"/>
</dbReference>
<evidence type="ECO:0000256" key="1">
    <source>
        <dbReference type="SAM" id="Phobius"/>
    </source>
</evidence>
<dbReference type="PANTHER" id="PTHR10953:SF102">
    <property type="entry name" value="ADENYLYLTRANSFERASE AND SULFURTRANSFERASE MOCS3"/>
    <property type="match status" value="1"/>
</dbReference>
<accession>A0ABU6HM00</accession>
<dbReference type="InterPro" id="IPR000594">
    <property type="entry name" value="ThiF_NAD_FAD-bd"/>
</dbReference>
<feature type="domain" description="THIF-type NAD/FAD binding fold" evidence="2">
    <location>
        <begin position="106"/>
        <end position="342"/>
    </location>
</feature>